<gene>
    <name evidence="7" type="ORF">CHIRRI_LOCUS903</name>
</gene>
<name>A0A9N9WJL6_9DIPT</name>
<feature type="compositionally biased region" description="Basic and acidic residues" evidence="5">
    <location>
        <begin position="46"/>
        <end position="57"/>
    </location>
</feature>
<dbReference type="PANTHER" id="PTHR24403:SF94">
    <property type="entry name" value="KUMGANG"/>
    <property type="match status" value="1"/>
</dbReference>
<evidence type="ECO:0000256" key="2">
    <source>
        <dbReference type="ARBA" id="ARBA00022737"/>
    </source>
</evidence>
<feature type="compositionally biased region" description="Low complexity" evidence="5">
    <location>
        <begin position="950"/>
        <end position="961"/>
    </location>
</feature>
<evidence type="ECO:0000313" key="7">
    <source>
        <dbReference type="EMBL" id="CAG9797917.1"/>
    </source>
</evidence>
<feature type="region of interest" description="Disordered" evidence="5">
    <location>
        <begin position="950"/>
        <end position="975"/>
    </location>
</feature>
<feature type="region of interest" description="Disordered" evidence="5">
    <location>
        <begin position="999"/>
        <end position="1032"/>
    </location>
</feature>
<keyword evidence="8" id="KW-1185">Reference proteome</keyword>
<keyword evidence="1" id="KW-0479">Metal-binding</keyword>
<feature type="domain" description="C2H2-type" evidence="6">
    <location>
        <begin position="1415"/>
        <end position="1435"/>
    </location>
</feature>
<feature type="compositionally biased region" description="Acidic residues" evidence="5">
    <location>
        <begin position="709"/>
        <end position="725"/>
    </location>
</feature>
<evidence type="ECO:0000313" key="8">
    <source>
        <dbReference type="Proteomes" id="UP001153620"/>
    </source>
</evidence>
<feature type="region of interest" description="Disordered" evidence="5">
    <location>
        <begin position="687"/>
        <end position="732"/>
    </location>
</feature>
<accession>A0A9N9WJL6</accession>
<dbReference type="PROSITE" id="PS00028">
    <property type="entry name" value="ZINC_FINGER_C2H2_1"/>
    <property type="match status" value="3"/>
</dbReference>
<feature type="region of interest" description="Disordered" evidence="5">
    <location>
        <begin position="1064"/>
        <end position="1122"/>
    </location>
</feature>
<reference evidence="7" key="1">
    <citation type="submission" date="2022-01" db="EMBL/GenBank/DDBJ databases">
        <authorList>
            <person name="King R."/>
        </authorList>
    </citation>
    <scope>NUCLEOTIDE SEQUENCE</scope>
</reference>
<dbReference type="GO" id="GO:0008270">
    <property type="term" value="F:zinc ion binding"/>
    <property type="evidence" value="ECO:0007669"/>
    <property type="project" value="UniProtKB-KW"/>
</dbReference>
<dbReference type="OrthoDB" id="6417347at2759"/>
<proteinExistence type="predicted"/>
<feature type="compositionally biased region" description="Low complexity" evidence="5">
    <location>
        <begin position="1012"/>
        <end position="1023"/>
    </location>
</feature>
<keyword evidence="4" id="KW-0862">Zinc</keyword>
<feature type="domain" description="C2H2-type" evidence="6">
    <location>
        <begin position="1354"/>
        <end position="1374"/>
    </location>
</feature>
<feature type="compositionally biased region" description="Low complexity" evidence="5">
    <location>
        <begin position="59"/>
        <end position="70"/>
    </location>
</feature>
<evidence type="ECO:0000256" key="3">
    <source>
        <dbReference type="ARBA" id="ARBA00022771"/>
    </source>
</evidence>
<dbReference type="InterPro" id="IPR050688">
    <property type="entry name" value="Zinc_finger/UBP_domain"/>
</dbReference>
<feature type="region of interest" description="Disordered" evidence="5">
    <location>
        <begin position="106"/>
        <end position="129"/>
    </location>
</feature>
<sequence length="1652" mass="186206">MDSAPSMVHRAGDTLIVRRVVSGEQLVLDQRGQAVQDNSDNNALLDLRKDPKEDRIGDNNNSSNSNNQLQQSQYPLPISLPAAVVAALTLQAANFKLDQSRVDNFQQQQHERHDLDDNLSGNKSDSDANLPQCKIKRNYSCNNCPFFTQNPRKFLVHLRDVHGEKIVINECKFCLYASRHYQKLVRHMKMVHGSTEGINEPGHFRRREKRRRISADARQKQMHKQMPSYSPSSSTNAAVAAASKTVDLNAINQMLQLQNQLQLQLQAQLQNQYQESLPQDIPSDDEMASLDISMNISPNGTKVFKCILCEFSSMEEAQLIQHEKDEHAGTKFYRCKKCSYVTHISARFNKHVKYHSMPMIKCALCDFRTPYKWNLDRHMKNHGGNGPFKCSVCNFTADIKQSLTVHEMNHHIPPLANSMDIERTIDDTPPENINIFDMFAISNIMQNNDHYFQNESSNSKDDQRSNPSPGCKRKKPMPPLIPIKMTPGSTSAMNHASSNKSDSDGNQSSAEEGIESDLQQYKIITSLLSKPELSVESVNKSGTNDNLAKLKKKSSFFDMLRKNLIEGNATGSEDKNLVCKCSYEAKTLSDLIIHQKACGKQSESSHSQLFGSTRCHYCRLRFKTSHDLMAHILKCPGAQIELLESSSEANGDEKMTPIDDYMSDEAAIDNPNERHPMENRVFIWNQLPKSKKEPSETNDDQTLASDKNDDSDDNNLVVNEDDDLPEPPNLTDSEYLGVESAPGYGEITKKIEAGDDIINTAMKKVFKCPHCSFWASTASRFHVHIVGHLNKKPFECSLCAYRSNWRWDITKHIRLKLLRDPQHGEAKVLMNDETGRRNYSKYNRYITLMRVMDKKHDGKLSKSGILNYSPKSSLVQENNVQSPPSSASTPLSVYSDPALNLTASTGSSQLSSMLLEHLSKDMTFLKNLQNLQSLNMVAALNTQNLLQHQQQQQQQAAQEAQDSQEKHKESAEKKTHFKCKKCNFKHGDREVVLEHVKTHYRDDGTPQDRTVATQQSQQTQQASNATELAPPPPIPIQMPFQIMSNLLNGHTSGTSNVHNRNLITLGGGGNTNQASNQNPSNTHQTLNFNSQNTLLTPASSTNDVNRNNNGMPETNSTNSNNNSLKGSFRCGHCGQISNWKHVIQRHCRLKHNGDIRIEVAGQKSDKVVVRNPQQQQSNQQQQHHNFLQATTSSSAALPTTVSLHEGLHTQLTASNVDNGFKPIILPQRMPTLVMTPTTSGITTIMSPPTTTEMAHQLVDNQNKEISLASMLKVEINSVEDHDKVENEIPTNTIFVPQGIQGLTSGDATTLILNQFGQKAKRYKCEMCPYETDSKSQFQYHSSFHKPSRNESYQCKYCSYNVSKRHLLNQHMKMHAASGTNIGDDLNELQGNVSNHEQPTVEQQLTTATEKYMHFCSMCPARYLSLREILNHVKLHEVSATHKCDYCSFSSSDDSNVKAHSAVHTSYYQEKTKEFMAKYKQAQDYPNPELYPIKHGFDDAGASDDVWVVKNDKKKTQDAETSPTDENKIDEKCLYCPFQATSLDVLKNHLQYHFAISNVNRVHKCEHCDFSVETAERLQEHSELHFAFLKNGTKSLDIFTSFCGLELNATKINTNSNDANNNVNGENIIFKEKDVKIDSDSDSERKDKVIIDV</sequence>
<evidence type="ECO:0000256" key="5">
    <source>
        <dbReference type="SAM" id="MobiDB-lite"/>
    </source>
</evidence>
<organism evidence="7 8">
    <name type="scientific">Chironomus riparius</name>
    <dbReference type="NCBI Taxonomy" id="315576"/>
    <lineage>
        <taxon>Eukaryota</taxon>
        <taxon>Metazoa</taxon>
        <taxon>Ecdysozoa</taxon>
        <taxon>Arthropoda</taxon>
        <taxon>Hexapoda</taxon>
        <taxon>Insecta</taxon>
        <taxon>Pterygota</taxon>
        <taxon>Neoptera</taxon>
        <taxon>Endopterygota</taxon>
        <taxon>Diptera</taxon>
        <taxon>Nematocera</taxon>
        <taxon>Chironomoidea</taxon>
        <taxon>Chironomidae</taxon>
        <taxon>Chironominae</taxon>
        <taxon>Chironomus</taxon>
    </lineage>
</organism>
<dbReference type="GO" id="GO:0045944">
    <property type="term" value="P:positive regulation of transcription by RNA polymerase II"/>
    <property type="evidence" value="ECO:0007669"/>
    <property type="project" value="TreeGrafter"/>
</dbReference>
<feature type="compositionally biased region" description="Polar residues" evidence="5">
    <location>
        <begin position="33"/>
        <end position="42"/>
    </location>
</feature>
<reference evidence="7" key="2">
    <citation type="submission" date="2022-10" db="EMBL/GenBank/DDBJ databases">
        <authorList>
            <consortium name="ENA_rothamsted_submissions"/>
            <consortium name="culmorum"/>
            <person name="King R."/>
        </authorList>
    </citation>
    <scope>NUCLEOTIDE SEQUENCE</scope>
</reference>
<dbReference type="SUPFAM" id="SSF57667">
    <property type="entry name" value="beta-beta-alpha zinc fingers"/>
    <property type="match status" value="2"/>
</dbReference>
<evidence type="ECO:0000256" key="1">
    <source>
        <dbReference type="ARBA" id="ARBA00022723"/>
    </source>
</evidence>
<evidence type="ECO:0000259" key="6">
    <source>
        <dbReference type="PROSITE" id="PS00028"/>
    </source>
</evidence>
<dbReference type="SMART" id="SM00355">
    <property type="entry name" value="ZnF_C2H2"/>
    <property type="match status" value="17"/>
</dbReference>
<feature type="compositionally biased region" description="Polar residues" evidence="5">
    <location>
        <begin position="1073"/>
        <end position="1113"/>
    </location>
</feature>
<protein>
    <recommendedName>
        <fullName evidence="6">C2H2-type domain-containing protein</fullName>
    </recommendedName>
</protein>
<feature type="domain" description="C2H2-type" evidence="6">
    <location>
        <begin position="1564"/>
        <end position="1584"/>
    </location>
</feature>
<dbReference type="InterPro" id="IPR013087">
    <property type="entry name" value="Znf_C2H2_type"/>
</dbReference>
<dbReference type="Gene3D" id="3.30.160.60">
    <property type="entry name" value="Classic Zinc Finger"/>
    <property type="match status" value="7"/>
</dbReference>
<feature type="compositionally biased region" description="Polar residues" evidence="5">
    <location>
        <begin position="119"/>
        <end position="129"/>
    </location>
</feature>
<feature type="compositionally biased region" description="Polar residues" evidence="5">
    <location>
        <begin position="487"/>
        <end position="510"/>
    </location>
</feature>
<evidence type="ECO:0000256" key="4">
    <source>
        <dbReference type="ARBA" id="ARBA00022833"/>
    </source>
</evidence>
<dbReference type="InterPro" id="IPR036236">
    <property type="entry name" value="Znf_C2H2_sf"/>
</dbReference>
<dbReference type="Proteomes" id="UP001153620">
    <property type="component" value="Chromosome 1"/>
</dbReference>
<feature type="region of interest" description="Disordered" evidence="5">
    <location>
        <begin position="451"/>
        <end position="513"/>
    </location>
</feature>
<feature type="compositionally biased region" description="Basic and acidic residues" evidence="5">
    <location>
        <begin position="963"/>
        <end position="974"/>
    </location>
</feature>
<keyword evidence="2" id="KW-0677">Repeat</keyword>
<feature type="region of interest" description="Disordered" evidence="5">
    <location>
        <begin position="31"/>
        <end position="70"/>
    </location>
</feature>
<dbReference type="GO" id="GO:0005634">
    <property type="term" value="C:nucleus"/>
    <property type="evidence" value="ECO:0007669"/>
    <property type="project" value="TreeGrafter"/>
</dbReference>
<keyword evidence="3" id="KW-0863">Zinc-finger</keyword>
<dbReference type="EMBL" id="OU895877">
    <property type="protein sequence ID" value="CAG9797917.1"/>
    <property type="molecule type" value="Genomic_DNA"/>
</dbReference>
<dbReference type="PANTHER" id="PTHR24403">
    <property type="entry name" value="ZINC FINGER PROTEIN"/>
    <property type="match status" value="1"/>
</dbReference>
<dbReference type="FunFam" id="3.30.160.60:FF:001268">
    <property type="entry name" value="Uncharacterized protein, isoform C"/>
    <property type="match status" value="1"/>
</dbReference>
<dbReference type="FunFam" id="3.30.160.60:FF:000894">
    <property type="entry name" value="Uncharacterized protein, isoform C"/>
    <property type="match status" value="1"/>
</dbReference>